<feature type="active site" description="Charge relay system" evidence="11">
    <location>
        <position position="348"/>
    </location>
</feature>
<dbReference type="Pfam" id="PF09286">
    <property type="entry name" value="Pro-kuma_activ"/>
    <property type="match status" value="1"/>
</dbReference>
<evidence type="ECO:0000256" key="9">
    <source>
        <dbReference type="ARBA" id="ARBA00022837"/>
    </source>
</evidence>
<evidence type="ECO:0000259" key="12">
    <source>
        <dbReference type="PROSITE" id="PS51695"/>
    </source>
</evidence>
<dbReference type="PANTHER" id="PTHR14218">
    <property type="entry name" value="PROTEASE S8 TRIPEPTIDYL PEPTIDASE I CLN2"/>
    <property type="match status" value="1"/>
</dbReference>
<organism evidence="13 14">
    <name type="scientific">[Torrubiella] hemipterigena</name>
    <dbReference type="NCBI Taxonomy" id="1531966"/>
    <lineage>
        <taxon>Eukaryota</taxon>
        <taxon>Fungi</taxon>
        <taxon>Dikarya</taxon>
        <taxon>Ascomycota</taxon>
        <taxon>Pezizomycotina</taxon>
        <taxon>Sordariomycetes</taxon>
        <taxon>Hypocreomycetidae</taxon>
        <taxon>Hypocreales</taxon>
        <taxon>Clavicipitaceae</taxon>
        <taxon>Clavicipitaceae incertae sedis</taxon>
        <taxon>'Torrubiella' clade</taxon>
    </lineage>
</organism>
<keyword evidence="7 11" id="KW-0378">Hydrolase</keyword>
<feature type="binding site" evidence="11">
    <location>
        <position position="661"/>
    </location>
    <ligand>
        <name>Ca(2+)</name>
        <dbReference type="ChEBI" id="CHEBI:29108"/>
    </ligand>
</feature>
<dbReference type="EMBL" id="CDHN01000001">
    <property type="protein sequence ID" value="CEJ81214.1"/>
    <property type="molecule type" value="Genomic_DNA"/>
</dbReference>
<dbReference type="Pfam" id="PF00082">
    <property type="entry name" value="Peptidase_S8"/>
    <property type="match status" value="1"/>
</dbReference>
<evidence type="ECO:0000256" key="8">
    <source>
        <dbReference type="ARBA" id="ARBA00022825"/>
    </source>
</evidence>
<dbReference type="EC" id="3.4.14.10" evidence="4"/>
<comment type="catalytic activity">
    <reaction evidence="1">
        <text>Release of an N-terminal tripeptide from a polypeptide.</text>
        <dbReference type="EC" id="3.4.14.10"/>
    </reaction>
</comment>
<feature type="domain" description="Peptidase S53" evidence="12">
    <location>
        <begin position="268"/>
        <end position="683"/>
    </location>
</feature>
<accession>A0A0A1T7A5</accession>
<dbReference type="GO" id="GO:0008240">
    <property type="term" value="F:tripeptidyl-peptidase activity"/>
    <property type="evidence" value="ECO:0007669"/>
    <property type="project" value="UniProtKB-EC"/>
</dbReference>
<comment type="function">
    <text evidence="2">Secreted tripeptidyl-peptidase which degrades proteins at acidic pHs and is involved in virulence.</text>
</comment>
<evidence type="ECO:0000256" key="5">
    <source>
        <dbReference type="ARBA" id="ARBA00022670"/>
    </source>
</evidence>
<dbReference type="GO" id="GO:0005576">
    <property type="term" value="C:extracellular region"/>
    <property type="evidence" value="ECO:0007669"/>
    <property type="project" value="UniProtKB-SubCell"/>
</dbReference>
<dbReference type="SUPFAM" id="SSF54897">
    <property type="entry name" value="Protease propeptides/inhibitors"/>
    <property type="match status" value="1"/>
</dbReference>
<feature type="binding site" evidence="11">
    <location>
        <position position="632"/>
    </location>
    <ligand>
        <name>Ca(2+)</name>
        <dbReference type="ChEBI" id="CHEBI:29108"/>
    </ligand>
</feature>
<dbReference type="InterPro" id="IPR000209">
    <property type="entry name" value="Peptidase_S8/S53_dom"/>
</dbReference>
<dbReference type="PROSITE" id="PS51695">
    <property type="entry name" value="SEDOLISIN"/>
    <property type="match status" value="1"/>
</dbReference>
<dbReference type="InterPro" id="IPR015366">
    <property type="entry name" value="S53_propep"/>
</dbReference>
<dbReference type="MEROPS" id="S53.007"/>
<dbReference type="OrthoDB" id="409122at2759"/>
<keyword evidence="8 11" id="KW-0720">Serine protease</keyword>
<protein>
    <recommendedName>
        <fullName evidence="4">tripeptidyl-peptidase II</fullName>
        <ecNumber evidence="4">3.4.14.10</ecNumber>
    </recommendedName>
</protein>
<reference evidence="13 14" key="1">
    <citation type="journal article" date="2015" name="Genome Announc.">
        <title>Draft Genome Sequence and Gene Annotation of the Entomopathogenic Fungus Verticillium hemipterigenum.</title>
        <authorList>
            <person name="Horn F."/>
            <person name="Habel A."/>
            <person name="Scharf D.H."/>
            <person name="Dworschak J."/>
            <person name="Brakhage A.A."/>
            <person name="Guthke R."/>
            <person name="Hertweck C."/>
            <person name="Linde J."/>
        </authorList>
    </citation>
    <scope>NUCLEOTIDE SEQUENCE [LARGE SCALE GENOMIC DNA]</scope>
</reference>
<evidence type="ECO:0000256" key="1">
    <source>
        <dbReference type="ARBA" id="ARBA00001910"/>
    </source>
</evidence>
<dbReference type="InterPro" id="IPR036852">
    <property type="entry name" value="Peptidase_S8/S53_dom_sf"/>
</dbReference>
<keyword evidence="14" id="KW-1185">Reference proteome</keyword>
<evidence type="ECO:0000256" key="11">
    <source>
        <dbReference type="PROSITE-ProRule" id="PRU01032"/>
    </source>
</evidence>
<keyword evidence="9 11" id="KW-0106">Calcium</keyword>
<evidence type="ECO:0000313" key="14">
    <source>
        <dbReference type="Proteomes" id="UP000039046"/>
    </source>
</evidence>
<comment type="cofactor">
    <cofactor evidence="11">
        <name>Ca(2+)</name>
        <dbReference type="ChEBI" id="CHEBI:29108"/>
    </cofactor>
    <text evidence="11">Binds 1 Ca(2+) ion per subunit.</text>
</comment>
<dbReference type="CDD" id="cd11377">
    <property type="entry name" value="Pro-peptidase_S53"/>
    <property type="match status" value="1"/>
</dbReference>
<dbReference type="Proteomes" id="UP000039046">
    <property type="component" value="Unassembled WGS sequence"/>
</dbReference>
<evidence type="ECO:0000313" key="13">
    <source>
        <dbReference type="EMBL" id="CEJ81214.1"/>
    </source>
</evidence>
<dbReference type="InterPro" id="IPR030400">
    <property type="entry name" value="Sedolisin_dom"/>
</dbReference>
<evidence type="ECO:0000256" key="10">
    <source>
        <dbReference type="ARBA" id="ARBA00023145"/>
    </source>
</evidence>
<dbReference type="HOGENOM" id="CLU_013783_4_0_1"/>
<dbReference type="SMART" id="SM00944">
    <property type="entry name" value="Pro-kuma_activ"/>
    <property type="match status" value="1"/>
</dbReference>
<dbReference type="AlphaFoldDB" id="A0A0A1T7A5"/>
<keyword evidence="6 11" id="KW-0479">Metal-binding</keyword>
<gene>
    <name evidence="13" type="ORF">VHEMI01356</name>
</gene>
<dbReference type="GO" id="GO:0004252">
    <property type="term" value="F:serine-type endopeptidase activity"/>
    <property type="evidence" value="ECO:0007669"/>
    <property type="project" value="UniProtKB-UniRule"/>
</dbReference>
<keyword evidence="10" id="KW-0865">Zymogen</keyword>
<dbReference type="PANTHER" id="PTHR14218:SF19">
    <property type="entry name" value="SERINE PROTEASE AORO, PUTATIVE (AFU_ORTHOLOGUE AFUA_6G10250)-RELATED"/>
    <property type="match status" value="1"/>
</dbReference>
<feature type="active site" description="Charge relay system" evidence="11">
    <location>
        <position position="590"/>
    </location>
</feature>
<dbReference type="GO" id="GO:0006508">
    <property type="term" value="P:proteolysis"/>
    <property type="evidence" value="ECO:0007669"/>
    <property type="project" value="UniProtKB-KW"/>
</dbReference>
<feature type="binding site" evidence="11">
    <location>
        <position position="631"/>
    </location>
    <ligand>
        <name>Ca(2+)</name>
        <dbReference type="ChEBI" id="CHEBI:29108"/>
    </ligand>
</feature>
<evidence type="ECO:0000256" key="3">
    <source>
        <dbReference type="ARBA" id="ARBA00004239"/>
    </source>
</evidence>
<evidence type="ECO:0000256" key="6">
    <source>
        <dbReference type="ARBA" id="ARBA00022723"/>
    </source>
</evidence>
<proteinExistence type="predicted"/>
<dbReference type="Gene3D" id="3.40.50.200">
    <property type="entry name" value="Peptidase S8/S53 domain"/>
    <property type="match status" value="1"/>
</dbReference>
<keyword evidence="5 11" id="KW-0645">Protease</keyword>
<comment type="subcellular location">
    <subcellularLocation>
        <location evidence="3">Secreted</location>
        <location evidence="3">Extracellular space</location>
    </subcellularLocation>
</comment>
<dbReference type="CDD" id="cd04056">
    <property type="entry name" value="Peptidases_S53"/>
    <property type="match status" value="1"/>
</dbReference>
<sequence>MSCEQWRGRNGQWKGSIKAEVHGTYFGKSALYKEQHENTKQHTVMKSFALLSCLLAGALAAPSTTHVVHEKRDASSKRWIKRDALHPDSKVPVRIALKQRNLDKGMEYLLDVSDPASDNYGKYYTQDQVAKLFAADGDNAAVVKRWLVDKGIDARKINIPRSNAWVEFPSTVGELESLLATRFHTYDHVEARNAHIGTDEYHLPRAISEIVEFVTPGVVFAPTREPSQAMKRRALPKQSMMQPLEPLTKALLDLLKSNPLSDALCGVLVTPHCIKSMYGIPDGTSANPNNRLGIFEYYGDVYSQGDLNEFYLLFEQSIPLGTGPKIDLIDGAKAPNSQLTAGGESDLDFELAIPLIYPQQTELYETYVNKDDIFNTFLDAVDGSYCNSTAYGETGDDPVVDGATPNEMCGTFKAANVISFSYGTAEVDYPTYYLKRQCDEFMKLGLQGTSIVFASGDDGVARRAGPCLGSKKNIFTPGEQASCPYVTSVGSTTLPAGSKPGDAEVATSRFSSGGGFSNIWTSPDYQKDAVSAYFAQHDPGYPSYNTSDGNIPDEGGIYNRIGRGYPDIAAVGDNIAVVVMALPNISGGTSASSPIVASIFTRINEERLKAGKPTIGFANPALYKNPAMFRDVTSGNQDKGGPNGDGGKSACGNNGFSAVKGWDPVTGLGTPDYPAMLSYFMSI</sequence>
<feature type="binding site" evidence="11">
    <location>
        <position position="663"/>
    </location>
    <ligand>
        <name>Ca(2+)</name>
        <dbReference type="ChEBI" id="CHEBI:29108"/>
    </ligand>
</feature>
<name>A0A0A1T7A5_9HYPO</name>
<dbReference type="InterPro" id="IPR050819">
    <property type="entry name" value="Tripeptidyl-peptidase_I"/>
</dbReference>
<evidence type="ECO:0000256" key="4">
    <source>
        <dbReference type="ARBA" id="ARBA00012462"/>
    </source>
</evidence>
<evidence type="ECO:0000256" key="7">
    <source>
        <dbReference type="ARBA" id="ARBA00022801"/>
    </source>
</evidence>
<feature type="active site" description="Charge relay system" evidence="11">
    <location>
        <position position="344"/>
    </location>
</feature>
<dbReference type="SUPFAM" id="SSF52743">
    <property type="entry name" value="Subtilisin-like"/>
    <property type="match status" value="1"/>
</dbReference>
<dbReference type="STRING" id="1531966.A0A0A1T7A5"/>
<dbReference type="GO" id="GO:0046872">
    <property type="term" value="F:metal ion binding"/>
    <property type="evidence" value="ECO:0007669"/>
    <property type="project" value="UniProtKB-UniRule"/>
</dbReference>
<evidence type="ECO:0000256" key="2">
    <source>
        <dbReference type="ARBA" id="ARBA00002451"/>
    </source>
</evidence>